<reference evidence="1" key="1">
    <citation type="submission" date="2020-05" db="EMBL/GenBank/DDBJ databases">
        <authorList>
            <person name="Chiriac C."/>
            <person name="Salcher M."/>
            <person name="Ghai R."/>
            <person name="Kavagutti S V."/>
        </authorList>
    </citation>
    <scope>NUCLEOTIDE SEQUENCE</scope>
</reference>
<dbReference type="EMBL" id="CAFBPD010000051">
    <property type="protein sequence ID" value="CAB5002505.1"/>
    <property type="molecule type" value="Genomic_DNA"/>
</dbReference>
<accession>A0A6J7PDE5</accession>
<evidence type="ECO:0000313" key="1">
    <source>
        <dbReference type="EMBL" id="CAB5002505.1"/>
    </source>
</evidence>
<name>A0A6J7PDE5_9ZZZZ</name>
<sequence>MHDLVDMLKPIDSLMPAWHEPGPVEVAGEDVVQDIVDEGRLARAADAGHCNEAAEGEGDRDIAQVVLAGIDDRDLTLLPRSADGRNLDRATSGEVLAGEGVRVIEELLDRAAHDDVAAVLTGTGADVDDPVGYADGVLIMLDDDERVAEVPKSDKCLDEPAVIALVKADAGLVENVEHADEP</sequence>
<dbReference type="AntiFam" id="ANF00159">
    <property type="entry name" value="Shadow ORF (opposite uvrA)"/>
</dbReference>
<gene>
    <name evidence="1" type="ORF">UFOPK4061_00391</name>
</gene>
<organism evidence="1">
    <name type="scientific">freshwater metagenome</name>
    <dbReference type="NCBI Taxonomy" id="449393"/>
    <lineage>
        <taxon>unclassified sequences</taxon>
        <taxon>metagenomes</taxon>
        <taxon>ecological metagenomes</taxon>
    </lineage>
</organism>
<proteinExistence type="predicted"/>
<dbReference type="AlphaFoldDB" id="A0A6J7PDE5"/>
<protein>
    <submittedName>
        <fullName evidence="1">Unannotated protein</fullName>
    </submittedName>
</protein>